<dbReference type="RefSeq" id="WP_066851895.1">
    <property type="nucleotide sequence ID" value="NZ_JXMS01000002.1"/>
</dbReference>
<keyword evidence="3" id="KW-1185">Reference proteome</keyword>
<sequence length="93" mass="9885">MDAAWFVLGVLTTVSCMGVYKVYKAMTLSWAEWSALVSGILLVLFSLAWGAGSYFEGVPRAASMGFVVFGIPGVFLLLISGKRMAAKRTAGGQ</sequence>
<organism evidence="2 3">
    <name type="scientific">Halodesulfovibrio spirochaetisodalis</name>
    <dbReference type="NCBI Taxonomy" id="1560234"/>
    <lineage>
        <taxon>Bacteria</taxon>
        <taxon>Pseudomonadati</taxon>
        <taxon>Thermodesulfobacteriota</taxon>
        <taxon>Desulfovibrionia</taxon>
        <taxon>Desulfovibrionales</taxon>
        <taxon>Desulfovibrionaceae</taxon>
        <taxon>Halodesulfovibrio</taxon>
    </lineage>
</organism>
<feature type="transmembrane region" description="Helical" evidence="1">
    <location>
        <begin position="61"/>
        <end position="79"/>
    </location>
</feature>
<accession>A0A1B7XMQ7</accession>
<gene>
    <name evidence="2" type="ORF">SP90_01660</name>
</gene>
<dbReference type="OrthoDB" id="5917626at2"/>
<keyword evidence="1" id="KW-0812">Transmembrane</keyword>
<comment type="caution">
    <text evidence="2">The sequence shown here is derived from an EMBL/GenBank/DDBJ whole genome shotgun (WGS) entry which is preliminary data.</text>
</comment>
<dbReference type="Proteomes" id="UP000091979">
    <property type="component" value="Unassembled WGS sequence"/>
</dbReference>
<evidence type="ECO:0008006" key="4">
    <source>
        <dbReference type="Google" id="ProtNLM"/>
    </source>
</evidence>
<name>A0A1B7XMQ7_9BACT</name>
<keyword evidence="1" id="KW-1133">Transmembrane helix</keyword>
<reference evidence="2 3" key="1">
    <citation type="submission" date="2015-01" db="EMBL/GenBank/DDBJ databases">
        <title>Desulfovibrio sp. JC271 draft genome sequence.</title>
        <authorList>
            <person name="Shivani Y."/>
            <person name="Subhash Y."/>
            <person name="Sasikala C."/>
            <person name="Ramana C.V."/>
        </authorList>
    </citation>
    <scope>NUCLEOTIDE SEQUENCE [LARGE SCALE GENOMIC DNA]</scope>
    <source>
        <strain evidence="2 3">JC271</strain>
    </source>
</reference>
<keyword evidence="1" id="KW-0472">Membrane</keyword>
<dbReference type="EMBL" id="JXMS01000002">
    <property type="protein sequence ID" value="OBQ56807.1"/>
    <property type="molecule type" value="Genomic_DNA"/>
</dbReference>
<protein>
    <recommendedName>
        <fullName evidence="4">Dehalogenase</fullName>
    </recommendedName>
</protein>
<evidence type="ECO:0000313" key="2">
    <source>
        <dbReference type="EMBL" id="OBQ56807.1"/>
    </source>
</evidence>
<evidence type="ECO:0000313" key="3">
    <source>
        <dbReference type="Proteomes" id="UP000091979"/>
    </source>
</evidence>
<evidence type="ECO:0000256" key="1">
    <source>
        <dbReference type="SAM" id="Phobius"/>
    </source>
</evidence>
<feature type="transmembrane region" description="Helical" evidence="1">
    <location>
        <begin position="35"/>
        <end position="55"/>
    </location>
</feature>
<dbReference type="AlphaFoldDB" id="A0A1B7XMQ7"/>
<dbReference type="PATRIC" id="fig|1560234.3.peg.1205"/>
<proteinExistence type="predicted"/>
<feature type="transmembrane region" description="Helical" evidence="1">
    <location>
        <begin position="6"/>
        <end position="23"/>
    </location>
</feature>